<dbReference type="PANTHER" id="PTHR34512">
    <property type="entry name" value="CELL SURFACE PROTEIN"/>
    <property type="match status" value="1"/>
</dbReference>
<evidence type="ECO:0000259" key="2">
    <source>
        <dbReference type="Pfam" id="PF13360"/>
    </source>
</evidence>
<dbReference type="PANTHER" id="PTHR34512:SF30">
    <property type="entry name" value="OUTER MEMBRANE PROTEIN ASSEMBLY FACTOR BAMB"/>
    <property type="match status" value="1"/>
</dbReference>
<feature type="compositionally biased region" description="Basic and acidic residues" evidence="1">
    <location>
        <begin position="42"/>
        <end position="100"/>
    </location>
</feature>
<feature type="compositionally biased region" description="Gly residues" evidence="1">
    <location>
        <begin position="162"/>
        <end position="171"/>
    </location>
</feature>
<dbReference type="AlphaFoldDB" id="A0A382GTV9"/>
<feature type="non-terminal residue" evidence="3">
    <location>
        <position position="486"/>
    </location>
</feature>
<feature type="region of interest" description="Disordered" evidence="1">
    <location>
        <begin position="32"/>
        <end position="114"/>
    </location>
</feature>
<name>A0A382GTV9_9ZZZZ</name>
<dbReference type="SUPFAM" id="SSF50998">
    <property type="entry name" value="Quinoprotein alcohol dehydrogenase-like"/>
    <property type="match status" value="1"/>
</dbReference>
<evidence type="ECO:0000313" key="3">
    <source>
        <dbReference type="EMBL" id="SVB78379.1"/>
    </source>
</evidence>
<organism evidence="3">
    <name type="scientific">marine metagenome</name>
    <dbReference type="NCBI Taxonomy" id="408172"/>
    <lineage>
        <taxon>unclassified sequences</taxon>
        <taxon>metagenomes</taxon>
        <taxon>ecological metagenomes</taxon>
    </lineage>
</organism>
<feature type="domain" description="Pyrrolo-quinoline quinone repeat" evidence="2">
    <location>
        <begin position="180"/>
        <end position="425"/>
    </location>
</feature>
<dbReference type="Gene3D" id="2.40.10.480">
    <property type="match status" value="1"/>
</dbReference>
<gene>
    <name evidence="3" type="ORF">METZ01_LOCUS231233</name>
</gene>
<proteinExistence type="predicted"/>
<sequence>NVQWKTKVPGSGSSTPVIWGDQVFVLTAEKTGKKVAAAAGGESRERGQGAERRQRPDGERPEGRGRGEQGSRGGDRPRPDGDRGSRGGERPRPDGERSERGGQSGFGGGSFNREEFIKRFDKDGDGELNDAERDAMRDELRQQFSGGRGGERSRRSGRSSRGRGGFGGGGKPTEEYRFVLISLDRNTGKENWRRVAATQVPHEGHHRDHGYASGSPVTDGEHIIVSFGSRGLYCYDMKGKLQWKKDFGDMRMRNSFGEGTSPALHGDTVVLLWDHEGDSALYALDKKTGKLKWKTDRNEASGWCTPVVTIHDGVTQVIVNGTRAVRSYQLSDGKLLWQCSGQTSNAIPSVVVDENFAYAMSGFRGAHLAAIKLGGSGDLTDSKSVTWTANRGTPYTPSPLLSNGRIWYLSGNNGILSVRDTKSGKLLVEGERLDGVSGVYASPVSAGGRVYIAGRNGTVSVLKDSAKLEVLATNELDEKFDCSPAV</sequence>
<dbReference type="InterPro" id="IPR011047">
    <property type="entry name" value="Quinoprotein_ADH-like_sf"/>
</dbReference>
<dbReference type="EMBL" id="UINC01057346">
    <property type="protein sequence ID" value="SVB78379.1"/>
    <property type="molecule type" value="Genomic_DNA"/>
</dbReference>
<reference evidence="3" key="1">
    <citation type="submission" date="2018-05" db="EMBL/GenBank/DDBJ databases">
        <authorList>
            <person name="Lanie J.A."/>
            <person name="Ng W.-L."/>
            <person name="Kazmierczak K.M."/>
            <person name="Andrzejewski T.M."/>
            <person name="Davidsen T.M."/>
            <person name="Wayne K.J."/>
            <person name="Tettelin H."/>
            <person name="Glass J.I."/>
            <person name="Rusch D."/>
            <person name="Podicherti R."/>
            <person name="Tsui H.-C.T."/>
            <person name="Winkler M.E."/>
        </authorList>
    </citation>
    <scope>NUCLEOTIDE SEQUENCE</scope>
</reference>
<protein>
    <recommendedName>
        <fullName evidence="2">Pyrrolo-quinoline quinone repeat domain-containing protein</fullName>
    </recommendedName>
</protein>
<feature type="region of interest" description="Disordered" evidence="1">
    <location>
        <begin position="1"/>
        <end position="20"/>
    </location>
</feature>
<dbReference type="InterPro" id="IPR015943">
    <property type="entry name" value="WD40/YVTN_repeat-like_dom_sf"/>
</dbReference>
<dbReference type="InterPro" id="IPR018391">
    <property type="entry name" value="PQQ_b-propeller_rpt"/>
</dbReference>
<feature type="region of interest" description="Disordered" evidence="1">
    <location>
        <begin position="140"/>
        <end position="171"/>
    </location>
</feature>
<feature type="non-terminal residue" evidence="3">
    <location>
        <position position="1"/>
    </location>
</feature>
<dbReference type="SMART" id="SM00564">
    <property type="entry name" value="PQQ"/>
    <property type="match status" value="2"/>
</dbReference>
<evidence type="ECO:0000256" key="1">
    <source>
        <dbReference type="SAM" id="MobiDB-lite"/>
    </source>
</evidence>
<dbReference type="Gene3D" id="2.130.10.10">
    <property type="entry name" value="YVTN repeat-like/Quinoprotein amine dehydrogenase"/>
    <property type="match status" value="1"/>
</dbReference>
<dbReference type="Pfam" id="PF13360">
    <property type="entry name" value="PQQ_2"/>
    <property type="match status" value="1"/>
</dbReference>
<dbReference type="InterPro" id="IPR002372">
    <property type="entry name" value="PQQ_rpt_dom"/>
</dbReference>
<accession>A0A382GTV9</accession>